<name>A0A9N9Q4Y4_9HELO</name>
<evidence type="ECO:0000259" key="4">
    <source>
        <dbReference type="Pfam" id="PF24854"/>
    </source>
</evidence>
<evidence type="ECO:0000256" key="1">
    <source>
        <dbReference type="SAM" id="MobiDB-lite"/>
    </source>
</evidence>
<evidence type="ECO:0000256" key="2">
    <source>
        <dbReference type="SAM" id="Phobius"/>
    </source>
</evidence>
<proteinExistence type="predicted"/>
<keyword evidence="6" id="KW-1185">Reference proteome</keyword>
<evidence type="ECO:0000313" key="5">
    <source>
        <dbReference type="EMBL" id="CAG8975329.1"/>
    </source>
</evidence>
<keyword evidence="2" id="KW-0472">Membrane</keyword>
<feature type="chain" id="PRO_5040412964" description="DUF7728 domain-containing protein" evidence="3">
    <location>
        <begin position="19"/>
        <end position="358"/>
    </location>
</feature>
<dbReference type="PANTHER" id="PTHR40622:SF1">
    <property type="match status" value="1"/>
</dbReference>
<dbReference type="OrthoDB" id="5409353at2759"/>
<sequence>MHFTKLGAAVSLVQLGQAILLPPSISSADSELINTLPFEDNALTEGRKLDLACPGCPVIIQDLQGQAHYADNENSIRLDLSIAEGENGIDRLVVNGLPIYPMEPMSDSFLQPLTAPQLIKTNDDTWTMVAEPVLGYALSVRHPVHSEQDQLDLVSLHIEIVEVANKFLNSVPSVDIKLIETPSGKLMLGDVEILPPAPSPSDGGQECTTLLCKWRAIIAAKLSKVKGMGCGSKARPVAAVEGPKDNGRPQPPHPRPAGRPHGHHHQKHEFGRFLRNIAAHILLPILVGVAVGITASLVGMLVGNLVVFIWRVLFRRGGQYTRVQQHDIVIEEDCRGEKKAFLEVQGPPPTYESVDDKA</sequence>
<accession>A0A9N9Q4Y4</accession>
<evidence type="ECO:0000256" key="3">
    <source>
        <dbReference type="SAM" id="SignalP"/>
    </source>
</evidence>
<feature type="transmembrane region" description="Helical" evidence="2">
    <location>
        <begin position="281"/>
        <end position="314"/>
    </location>
</feature>
<gene>
    <name evidence="5" type="ORF">HYALB_00005659</name>
</gene>
<organism evidence="5 6">
    <name type="scientific">Hymenoscyphus albidus</name>
    <dbReference type="NCBI Taxonomy" id="595503"/>
    <lineage>
        <taxon>Eukaryota</taxon>
        <taxon>Fungi</taxon>
        <taxon>Dikarya</taxon>
        <taxon>Ascomycota</taxon>
        <taxon>Pezizomycotina</taxon>
        <taxon>Leotiomycetes</taxon>
        <taxon>Helotiales</taxon>
        <taxon>Helotiaceae</taxon>
        <taxon>Hymenoscyphus</taxon>
    </lineage>
</organism>
<dbReference type="Proteomes" id="UP000701801">
    <property type="component" value="Unassembled WGS sequence"/>
</dbReference>
<dbReference type="Pfam" id="PF24854">
    <property type="entry name" value="DUF7728"/>
    <property type="match status" value="1"/>
</dbReference>
<keyword evidence="2" id="KW-1133">Transmembrane helix</keyword>
<dbReference type="InterPro" id="IPR056145">
    <property type="entry name" value="DUF7728"/>
</dbReference>
<feature type="region of interest" description="Disordered" evidence="1">
    <location>
        <begin position="235"/>
        <end position="266"/>
    </location>
</feature>
<keyword evidence="3" id="KW-0732">Signal</keyword>
<feature type="signal peptide" evidence="3">
    <location>
        <begin position="1"/>
        <end position="18"/>
    </location>
</feature>
<dbReference type="AlphaFoldDB" id="A0A9N9Q4Y4"/>
<feature type="compositionally biased region" description="Basic residues" evidence="1">
    <location>
        <begin position="256"/>
        <end position="266"/>
    </location>
</feature>
<dbReference type="EMBL" id="CAJVRM010000133">
    <property type="protein sequence ID" value="CAG8975329.1"/>
    <property type="molecule type" value="Genomic_DNA"/>
</dbReference>
<protein>
    <recommendedName>
        <fullName evidence="4">DUF7728 domain-containing protein</fullName>
    </recommendedName>
</protein>
<evidence type="ECO:0000313" key="6">
    <source>
        <dbReference type="Proteomes" id="UP000701801"/>
    </source>
</evidence>
<comment type="caution">
    <text evidence="5">The sequence shown here is derived from an EMBL/GenBank/DDBJ whole genome shotgun (WGS) entry which is preliminary data.</text>
</comment>
<feature type="domain" description="DUF7728" evidence="4">
    <location>
        <begin position="45"/>
        <end position="195"/>
    </location>
</feature>
<reference evidence="5" key="1">
    <citation type="submission" date="2021-07" db="EMBL/GenBank/DDBJ databases">
        <authorList>
            <person name="Durling M."/>
        </authorList>
    </citation>
    <scope>NUCLEOTIDE SEQUENCE</scope>
</reference>
<keyword evidence="2" id="KW-0812">Transmembrane</keyword>
<dbReference type="PANTHER" id="PTHR40622">
    <property type="match status" value="1"/>
</dbReference>